<evidence type="ECO:0000256" key="4">
    <source>
        <dbReference type="ARBA" id="ARBA00022692"/>
    </source>
</evidence>
<dbReference type="AlphaFoldDB" id="A0A1H1P551"/>
<feature type="transmembrane region" description="Helical" evidence="8">
    <location>
        <begin position="95"/>
        <end position="115"/>
    </location>
</feature>
<evidence type="ECO:0000256" key="3">
    <source>
        <dbReference type="ARBA" id="ARBA00022475"/>
    </source>
</evidence>
<keyword evidence="4 8" id="KW-0812">Transmembrane</keyword>
<keyword evidence="3" id="KW-1003">Cell membrane</keyword>
<dbReference type="PANTHER" id="PTHR23513:SF9">
    <property type="entry name" value="ENTEROBACTIN EXPORTER ENTS"/>
    <property type="match status" value="1"/>
</dbReference>
<evidence type="ECO:0000256" key="2">
    <source>
        <dbReference type="ARBA" id="ARBA00022448"/>
    </source>
</evidence>
<organism evidence="10 11">
    <name type="scientific">Agrococcus carbonis</name>
    <dbReference type="NCBI Taxonomy" id="684552"/>
    <lineage>
        <taxon>Bacteria</taxon>
        <taxon>Bacillati</taxon>
        <taxon>Actinomycetota</taxon>
        <taxon>Actinomycetes</taxon>
        <taxon>Micrococcales</taxon>
        <taxon>Microbacteriaceae</taxon>
        <taxon>Agrococcus</taxon>
    </lineage>
</organism>
<evidence type="ECO:0000256" key="5">
    <source>
        <dbReference type="ARBA" id="ARBA00022989"/>
    </source>
</evidence>
<feature type="domain" description="Major facilitator superfamily (MFS) profile" evidence="9">
    <location>
        <begin position="233"/>
        <end position="485"/>
    </location>
</feature>
<keyword evidence="11" id="KW-1185">Reference proteome</keyword>
<sequence>MTEPQPPLETGAEPSTGAHGILPAAPLTGPIETVEPAAPTEPGAPARKRRFVDLAPLKASPAFARLWIGSAISGIGAQMTIVAVGLQIFDMTGSTMMVALVGGVALLPMVVAGLWGGMLADAFDRRLVLMLSSLTGWAAVLGLVALSAWDAALVADGGRAAVWPFYVLTTLNTVAATISGATRSAVTPRILPAHLISRAAALNGIAIGIMLTAGPAAAGVLVATVGLPVTFAVDAVLFTAGFLGIVGLPKLPPLGEAVRPGLASLRDGVRFMRQAPNIRMSFVVDIIAMTFGRPFALLPAVGAVAIGGGPITVGVLTAAAAVGTLLASLLSGPVAHVHRHGVAVARAITAYGGCVALLGLVILGAMSGWFGPVGADWSRVSWPALALAALALAGMGASDEISAIFRSTMLLTAAPDDMRGRTQGLFTVVVAGGPRIGDLYAGAAASLVALWAPPLFGGFVIIVLIAVVTRAQRTFLAYDARHPTP</sequence>
<evidence type="ECO:0000259" key="9">
    <source>
        <dbReference type="PROSITE" id="PS50850"/>
    </source>
</evidence>
<dbReference type="STRING" id="684552.SAMN04489719_1454"/>
<evidence type="ECO:0000313" key="10">
    <source>
        <dbReference type="EMBL" id="SDS06371.1"/>
    </source>
</evidence>
<proteinExistence type="predicted"/>
<feature type="transmembrane region" description="Helical" evidence="8">
    <location>
        <begin position="161"/>
        <end position="179"/>
    </location>
</feature>
<dbReference type="CDD" id="cd06173">
    <property type="entry name" value="MFS_MefA_like"/>
    <property type="match status" value="1"/>
</dbReference>
<dbReference type="GO" id="GO:0022857">
    <property type="term" value="F:transmembrane transporter activity"/>
    <property type="evidence" value="ECO:0007669"/>
    <property type="project" value="InterPro"/>
</dbReference>
<dbReference type="SUPFAM" id="SSF103473">
    <property type="entry name" value="MFS general substrate transporter"/>
    <property type="match status" value="1"/>
</dbReference>
<keyword evidence="2" id="KW-0813">Transport</keyword>
<feature type="transmembrane region" description="Helical" evidence="8">
    <location>
        <begin position="449"/>
        <end position="468"/>
    </location>
</feature>
<gene>
    <name evidence="10" type="ORF">SAMN04489719_1454</name>
</gene>
<feature type="transmembrane region" description="Helical" evidence="8">
    <location>
        <begin position="127"/>
        <end position="149"/>
    </location>
</feature>
<keyword evidence="6 8" id="KW-0472">Membrane</keyword>
<dbReference type="PANTHER" id="PTHR23513">
    <property type="entry name" value="INTEGRAL MEMBRANE EFFLUX PROTEIN-RELATED"/>
    <property type="match status" value="1"/>
</dbReference>
<name>A0A1H1P551_9MICO</name>
<dbReference type="GO" id="GO:0005886">
    <property type="term" value="C:plasma membrane"/>
    <property type="evidence" value="ECO:0007669"/>
    <property type="project" value="UniProtKB-SubCell"/>
</dbReference>
<evidence type="ECO:0000256" key="7">
    <source>
        <dbReference type="SAM" id="MobiDB-lite"/>
    </source>
</evidence>
<keyword evidence="5 8" id="KW-1133">Transmembrane helix</keyword>
<dbReference type="InterPro" id="IPR036259">
    <property type="entry name" value="MFS_trans_sf"/>
</dbReference>
<feature type="transmembrane region" description="Helical" evidence="8">
    <location>
        <begin position="200"/>
        <end position="223"/>
    </location>
</feature>
<dbReference type="Proteomes" id="UP000199649">
    <property type="component" value="Chromosome I"/>
</dbReference>
<protein>
    <submittedName>
        <fullName evidence="10">Transmembrane secretion effector</fullName>
    </submittedName>
</protein>
<dbReference type="RefSeq" id="WP_172801945.1">
    <property type="nucleotide sequence ID" value="NZ_LT629734.1"/>
</dbReference>
<evidence type="ECO:0000256" key="8">
    <source>
        <dbReference type="SAM" id="Phobius"/>
    </source>
</evidence>
<feature type="transmembrane region" description="Helical" evidence="8">
    <location>
        <begin position="347"/>
        <end position="370"/>
    </location>
</feature>
<feature type="region of interest" description="Disordered" evidence="7">
    <location>
        <begin position="1"/>
        <end position="22"/>
    </location>
</feature>
<evidence type="ECO:0000313" key="11">
    <source>
        <dbReference type="Proteomes" id="UP000199649"/>
    </source>
</evidence>
<feature type="transmembrane region" description="Helical" evidence="8">
    <location>
        <begin position="229"/>
        <end position="249"/>
    </location>
</feature>
<evidence type="ECO:0000256" key="1">
    <source>
        <dbReference type="ARBA" id="ARBA00004429"/>
    </source>
</evidence>
<evidence type="ECO:0000256" key="6">
    <source>
        <dbReference type="ARBA" id="ARBA00023136"/>
    </source>
</evidence>
<dbReference type="Pfam" id="PF05977">
    <property type="entry name" value="MFS_3"/>
    <property type="match status" value="1"/>
</dbReference>
<accession>A0A1H1P551</accession>
<feature type="transmembrane region" description="Helical" evidence="8">
    <location>
        <begin position="66"/>
        <end position="89"/>
    </location>
</feature>
<feature type="transmembrane region" description="Helical" evidence="8">
    <location>
        <begin position="282"/>
        <end position="305"/>
    </location>
</feature>
<feature type="transmembrane region" description="Helical" evidence="8">
    <location>
        <begin position="311"/>
        <end position="335"/>
    </location>
</feature>
<dbReference type="EMBL" id="LT629734">
    <property type="protein sequence ID" value="SDS06371.1"/>
    <property type="molecule type" value="Genomic_DNA"/>
</dbReference>
<reference evidence="11" key="1">
    <citation type="submission" date="2016-10" db="EMBL/GenBank/DDBJ databases">
        <authorList>
            <person name="Varghese N."/>
            <person name="Submissions S."/>
        </authorList>
    </citation>
    <scope>NUCLEOTIDE SEQUENCE [LARGE SCALE GENOMIC DNA]</scope>
    <source>
        <strain evidence="11">DSM 22965</strain>
    </source>
</reference>
<dbReference type="InterPro" id="IPR020846">
    <property type="entry name" value="MFS_dom"/>
</dbReference>
<dbReference type="InterPro" id="IPR010290">
    <property type="entry name" value="TM_effector"/>
</dbReference>
<dbReference type="PROSITE" id="PS50850">
    <property type="entry name" value="MFS"/>
    <property type="match status" value="1"/>
</dbReference>
<comment type="subcellular location">
    <subcellularLocation>
        <location evidence="1">Cell inner membrane</location>
        <topology evidence="1">Multi-pass membrane protein</topology>
    </subcellularLocation>
</comment>
<dbReference type="Gene3D" id="1.20.1250.20">
    <property type="entry name" value="MFS general substrate transporter like domains"/>
    <property type="match status" value="1"/>
</dbReference>